<comment type="catalytic activity">
    <reaction evidence="10">
        <text>L-threonyl-[protein] + ATP = O-phospho-L-threonyl-[protein] + ADP + H(+)</text>
        <dbReference type="Rhea" id="RHEA:46608"/>
        <dbReference type="Rhea" id="RHEA-COMP:11060"/>
        <dbReference type="Rhea" id="RHEA-COMP:11605"/>
        <dbReference type="ChEBI" id="CHEBI:15378"/>
        <dbReference type="ChEBI" id="CHEBI:30013"/>
        <dbReference type="ChEBI" id="CHEBI:30616"/>
        <dbReference type="ChEBI" id="CHEBI:61977"/>
        <dbReference type="ChEBI" id="CHEBI:456216"/>
        <dbReference type="EC" id="2.7.11.1"/>
    </reaction>
</comment>
<dbReference type="SUPFAM" id="SSF52540">
    <property type="entry name" value="P-loop containing nucleoside triphosphate hydrolases"/>
    <property type="match status" value="1"/>
</dbReference>
<keyword evidence="4" id="KW-0808">Transferase</keyword>
<dbReference type="Gene3D" id="3.30.310.200">
    <property type="match status" value="1"/>
</dbReference>
<dbReference type="InterPro" id="IPR003591">
    <property type="entry name" value="Leu-rich_rpt_typical-subtyp"/>
</dbReference>
<dbReference type="EC" id="2.7.11.1" evidence="1"/>
<dbReference type="PANTHER" id="PTHR47679:SF2">
    <property type="entry name" value="C-TERMINAL OF ROC (COR) DOMAIN-CONTAINING PROTEIN"/>
    <property type="match status" value="1"/>
</dbReference>
<dbReference type="InterPro" id="IPR001611">
    <property type="entry name" value="Leu-rich_rpt"/>
</dbReference>
<dbReference type="RefSeq" id="WP_237384277.1">
    <property type="nucleotide sequence ID" value="NZ_CP071793.1"/>
</dbReference>
<keyword evidence="7" id="KW-0418">Kinase</keyword>
<protein>
    <recommendedName>
        <fullName evidence="1">non-specific serine/threonine protein kinase</fullName>
        <ecNumber evidence="1">2.7.11.1</ecNumber>
    </recommendedName>
</protein>
<evidence type="ECO:0000259" key="12">
    <source>
        <dbReference type="PROSITE" id="PS51424"/>
    </source>
</evidence>
<evidence type="ECO:0000313" key="13">
    <source>
        <dbReference type="EMBL" id="QTD54179.1"/>
    </source>
</evidence>
<sequence length="644" mass="73931">MTTFPPALASLTNLTDLNLRNNQLTALIPELANLRKLHTLWLSENHIDTLPSVLFKIPSLWKLGIEGNPLVSPPLELFEAGHDAVTAYFDQSGPTRALAEVKLVLLGHGQAGKTSLVKQLLGEPFDPHEDQTHGINIRDYFVPTPDHQLQVRLWDFGGQEIMHATHRFFLSRRSLFVVVLDGRQDEDPSYWLGHASTYAPDAPVLVVLNKSDLHPNYQFETKRLREMFPNIRGFIRTSCKQGAEGIAEFCAALRKELLAVPMIRTQWPEAWLEVKAELETTEKPFLTRDEFSHLCHKAKVDHTGQQEALVRFFNDLGIAIHFEDLHLDDTHVLNPEWVTNGVYRILNHPRVIKAHGIVPTDRSTLTNLLETPVHADQKASSAPQFTYPREKHGYLIELMRRFELCFPLDSNNTKILIPNLLPKDEPEFRFDFRGATKFRCQYPEFLPPTVLPRLMVRSYRTIEDSLRWRYGMVLRATTSGARALIRADRNRHRIDIWIEGRQKRDFLAVLREELTAIHGDFPNLAVTESIGCPCRDCHEEAQPHFFKYHKALSFYLKKPDGAFPCDRSEEFVPLRKILEGIDGGDLVQTVDEIRDTVLELKHHKDYGGNEWDKVKDLLSSRVGIPGLFQVDLLKLVEKVFNRKK</sequence>
<dbReference type="SUPFAM" id="SSF52058">
    <property type="entry name" value="L domain-like"/>
    <property type="match status" value="1"/>
</dbReference>
<dbReference type="Pfam" id="PF25497">
    <property type="entry name" value="COR-B"/>
    <property type="match status" value="1"/>
</dbReference>
<evidence type="ECO:0000256" key="9">
    <source>
        <dbReference type="ARBA" id="ARBA00023134"/>
    </source>
</evidence>
<dbReference type="InterPro" id="IPR020859">
    <property type="entry name" value="ROC"/>
</dbReference>
<dbReference type="InterPro" id="IPR032171">
    <property type="entry name" value="COR-A"/>
</dbReference>
<dbReference type="InterPro" id="IPR027417">
    <property type="entry name" value="P-loop_NTPase"/>
</dbReference>
<name>A0A8A4TW59_SULCO</name>
<evidence type="ECO:0000256" key="1">
    <source>
        <dbReference type="ARBA" id="ARBA00012513"/>
    </source>
</evidence>
<dbReference type="EMBL" id="CP071793">
    <property type="protein sequence ID" value="QTD54179.1"/>
    <property type="molecule type" value="Genomic_DNA"/>
</dbReference>
<dbReference type="PROSITE" id="PS51424">
    <property type="entry name" value="ROC"/>
    <property type="match status" value="1"/>
</dbReference>
<evidence type="ECO:0000256" key="2">
    <source>
        <dbReference type="ARBA" id="ARBA00022527"/>
    </source>
</evidence>
<evidence type="ECO:0000256" key="10">
    <source>
        <dbReference type="ARBA" id="ARBA00047899"/>
    </source>
</evidence>
<keyword evidence="14" id="KW-1185">Reference proteome</keyword>
<dbReference type="PROSITE" id="PS51450">
    <property type="entry name" value="LRR"/>
    <property type="match status" value="2"/>
</dbReference>
<dbReference type="KEGG" id="scor:J3U87_17170"/>
<keyword evidence="2" id="KW-0723">Serine/threonine-protein kinase</keyword>
<evidence type="ECO:0000256" key="5">
    <source>
        <dbReference type="ARBA" id="ARBA00022737"/>
    </source>
</evidence>
<dbReference type="Pfam" id="PF13855">
    <property type="entry name" value="LRR_8"/>
    <property type="match status" value="1"/>
</dbReference>
<proteinExistence type="predicted"/>
<dbReference type="Proteomes" id="UP000663929">
    <property type="component" value="Chromosome"/>
</dbReference>
<evidence type="ECO:0000256" key="7">
    <source>
        <dbReference type="ARBA" id="ARBA00022777"/>
    </source>
</evidence>
<dbReference type="PANTHER" id="PTHR47679">
    <property type="entry name" value="PROTEIN TORNADO 1"/>
    <property type="match status" value="1"/>
</dbReference>
<reference evidence="13" key="1">
    <citation type="submission" date="2021-03" db="EMBL/GenBank/DDBJ databases">
        <title>Acanthopleuribacteraceae sp. M133.</title>
        <authorList>
            <person name="Wang G."/>
        </authorList>
    </citation>
    <scope>NUCLEOTIDE SEQUENCE</scope>
    <source>
        <strain evidence="13">M133</strain>
    </source>
</reference>
<evidence type="ECO:0000256" key="4">
    <source>
        <dbReference type="ARBA" id="ARBA00022679"/>
    </source>
</evidence>
<organism evidence="13 14">
    <name type="scientific">Sulfidibacter corallicola</name>
    <dbReference type="NCBI Taxonomy" id="2818388"/>
    <lineage>
        <taxon>Bacteria</taxon>
        <taxon>Pseudomonadati</taxon>
        <taxon>Acidobacteriota</taxon>
        <taxon>Holophagae</taxon>
        <taxon>Acanthopleuribacterales</taxon>
        <taxon>Acanthopleuribacteraceae</taxon>
        <taxon>Sulfidibacter</taxon>
    </lineage>
</organism>
<evidence type="ECO:0000256" key="8">
    <source>
        <dbReference type="ARBA" id="ARBA00022840"/>
    </source>
</evidence>
<dbReference type="InterPro" id="IPR032675">
    <property type="entry name" value="LRR_dom_sf"/>
</dbReference>
<evidence type="ECO:0000256" key="6">
    <source>
        <dbReference type="ARBA" id="ARBA00022741"/>
    </source>
</evidence>
<keyword evidence="9" id="KW-0342">GTP-binding</keyword>
<dbReference type="InterPro" id="IPR036388">
    <property type="entry name" value="WH-like_DNA-bd_sf"/>
</dbReference>
<evidence type="ECO:0000256" key="3">
    <source>
        <dbReference type="ARBA" id="ARBA00022614"/>
    </source>
</evidence>
<dbReference type="SMART" id="SM00369">
    <property type="entry name" value="LRR_TYP"/>
    <property type="match status" value="2"/>
</dbReference>
<evidence type="ECO:0000256" key="11">
    <source>
        <dbReference type="ARBA" id="ARBA00048679"/>
    </source>
</evidence>
<dbReference type="Pfam" id="PF08477">
    <property type="entry name" value="Roc"/>
    <property type="match status" value="1"/>
</dbReference>
<dbReference type="Gene3D" id="1.10.10.2200">
    <property type="match status" value="1"/>
</dbReference>
<evidence type="ECO:0000313" key="14">
    <source>
        <dbReference type="Proteomes" id="UP000663929"/>
    </source>
</evidence>
<accession>A0A8A4TW59</accession>
<keyword evidence="3" id="KW-0433">Leucine-rich repeat</keyword>
<dbReference type="Gene3D" id="1.10.10.10">
    <property type="entry name" value="Winged helix-like DNA-binding domain superfamily/Winged helix DNA-binding domain"/>
    <property type="match status" value="1"/>
</dbReference>
<dbReference type="Gene3D" id="3.40.50.300">
    <property type="entry name" value="P-loop containing nucleotide triphosphate hydrolases"/>
    <property type="match status" value="1"/>
</dbReference>
<dbReference type="GO" id="GO:0005524">
    <property type="term" value="F:ATP binding"/>
    <property type="evidence" value="ECO:0007669"/>
    <property type="project" value="UniProtKB-KW"/>
</dbReference>
<comment type="catalytic activity">
    <reaction evidence="11">
        <text>L-seryl-[protein] + ATP = O-phospho-L-seryl-[protein] + ADP + H(+)</text>
        <dbReference type="Rhea" id="RHEA:17989"/>
        <dbReference type="Rhea" id="RHEA-COMP:9863"/>
        <dbReference type="Rhea" id="RHEA-COMP:11604"/>
        <dbReference type="ChEBI" id="CHEBI:15378"/>
        <dbReference type="ChEBI" id="CHEBI:29999"/>
        <dbReference type="ChEBI" id="CHEBI:30616"/>
        <dbReference type="ChEBI" id="CHEBI:83421"/>
        <dbReference type="ChEBI" id="CHEBI:456216"/>
        <dbReference type="EC" id="2.7.11.1"/>
    </reaction>
</comment>
<dbReference type="InterPro" id="IPR057263">
    <property type="entry name" value="COR-B"/>
</dbReference>
<feature type="domain" description="Roc" evidence="12">
    <location>
        <begin position="94"/>
        <end position="260"/>
    </location>
</feature>
<dbReference type="PRINTS" id="PR00449">
    <property type="entry name" value="RASTRNSFRMNG"/>
</dbReference>
<dbReference type="Pfam" id="PF16095">
    <property type="entry name" value="COR-A"/>
    <property type="match status" value="1"/>
</dbReference>
<keyword evidence="8" id="KW-0067">ATP-binding</keyword>
<keyword evidence="6" id="KW-0547">Nucleotide-binding</keyword>
<gene>
    <name evidence="13" type="ORF">J3U87_17170</name>
</gene>
<dbReference type="AlphaFoldDB" id="A0A8A4TW59"/>
<dbReference type="Gene3D" id="3.80.10.10">
    <property type="entry name" value="Ribonuclease Inhibitor"/>
    <property type="match status" value="1"/>
</dbReference>
<keyword evidence="5" id="KW-0677">Repeat</keyword>
<dbReference type="GO" id="GO:0004674">
    <property type="term" value="F:protein serine/threonine kinase activity"/>
    <property type="evidence" value="ECO:0007669"/>
    <property type="project" value="UniProtKB-KW"/>
</dbReference>